<feature type="domain" description="RNA polymerase Rpb2" evidence="16">
    <location>
        <begin position="975"/>
        <end position="1075"/>
    </location>
</feature>
<evidence type="ECO:0000256" key="4">
    <source>
        <dbReference type="ARBA" id="ARBA00022679"/>
    </source>
</evidence>
<dbReference type="FunFam" id="2.40.50.150:FF:000004">
    <property type="entry name" value="DNA-directed RNA polymerase subunit beta"/>
    <property type="match status" value="1"/>
</dbReference>
<keyword evidence="8" id="KW-0862">Zinc</keyword>
<feature type="domain" description="DNA-directed RNA polymerase subunit 2 hybrid-binding" evidence="15">
    <location>
        <begin position="625"/>
        <end position="972"/>
    </location>
</feature>
<evidence type="ECO:0000259" key="16">
    <source>
        <dbReference type="Pfam" id="PF04560"/>
    </source>
</evidence>
<evidence type="ECO:0000256" key="6">
    <source>
        <dbReference type="ARBA" id="ARBA00022723"/>
    </source>
</evidence>
<evidence type="ECO:0000256" key="9">
    <source>
        <dbReference type="ARBA" id="ARBA00023163"/>
    </source>
</evidence>
<dbReference type="PROSITE" id="PS01166">
    <property type="entry name" value="RNA_POL_BETA"/>
    <property type="match status" value="1"/>
</dbReference>
<feature type="domain" description="RNA polymerase beta subunit protrusion" evidence="18">
    <location>
        <begin position="33"/>
        <end position="382"/>
    </location>
</feature>
<proteinExistence type="inferred from homology"/>
<evidence type="ECO:0000313" key="21">
    <source>
        <dbReference type="Proteomes" id="UP000694521"/>
    </source>
</evidence>
<reference evidence="20" key="1">
    <citation type="submission" date="2025-08" db="UniProtKB">
        <authorList>
            <consortium name="Ensembl"/>
        </authorList>
    </citation>
    <scope>IDENTIFICATION</scope>
</reference>
<protein>
    <recommendedName>
        <fullName evidence="13">DNA-directed RNA polymerase subunit beta</fullName>
        <ecNumber evidence="13">2.7.7.6</ecNumber>
    </recommendedName>
</protein>
<keyword evidence="21" id="KW-1185">Reference proteome</keyword>
<evidence type="ECO:0000256" key="12">
    <source>
        <dbReference type="RuleBase" id="RU000434"/>
    </source>
</evidence>
<evidence type="ECO:0000256" key="8">
    <source>
        <dbReference type="ARBA" id="ARBA00022833"/>
    </source>
</evidence>
<dbReference type="AlphaFoldDB" id="A0A8B9D8L2"/>
<reference evidence="20" key="2">
    <citation type="submission" date="2025-09" db="UniProtKB">
        <authorList>
            <consortium name="Ensembl"/>
        </authorList>
    </citation>
    <scope>IDENTIFICATION</scope>
</reference>
<dbReference type="GO" id="GO:0005730">
    <property type="term" value="C:nucleolus"/>
    <property type="evidence" value="ECO:0007669"/>
    <property type="project" value="UniProtKB-SubCell"/>
</dbReference>
<dbReference type="GO" id="GO:0003899">
    <property type="term" value="F:DNA-directed RNA polymerase activity"/>
    <property type="evidence" value="ECO:0007669"/>
    <property type="project" value="UniProtKB-EC"/>
</dbReference>
<keyword evidence="4 13" id="KW-0808">Transferase</keyword>
<dbReference type="InterPro" id="IPR037034">
    <property type="entry name" value="RNA_pol_Rpb2_2_sf"/>
</dbReference>
<evidence type="ECO:0000256" key="11">
    <source>
        <dbReference type="ARBA" id="ARBA00047768"/>
    </source>
</evidence>
<evidence type="ECO:0000256" key="2">
    <source>
        <dbReference type="ARBA" id="ARBA00006835"/>
    </source>
</evidence>
<keyword evidence="10" id="KW-0539">Nucleus</keyword>
<dbReference type="CDD" id="cd00653">
    <property type="entry name" value="RNA_pol_B_RPB2"/>
    <property type="match status" value="1"/>
</dbReference>
<dbReference type="SUPFAM" id="SSF64484">
    <property type="entry name" value="beta and beta-prime subunits of DNA dependent RNA-polymerase"/>
    <property type="match status" value="1"/>
</dbReference>
<name>A0A8B9D8L2_ANSCY</name>
<evidence type="ECO:0000256" key="14">
    <source>
        <dbReference type="SAM" id="MobiDB-lite"/>
    </source>
</evidence>
<evidence type="ECO:0000256" key="3">
    <source>
        <dbReference type="ARBA" id="ARBA00022478"/>
    </source>
</evidence>
<comment type="catalytic activity">
    <reaction evidence="11">
        <text>RNA(n) + a ribonucleoside 5'-triphosphate = RNA(n+1) + diphosphate</text>
        <dbReference type="Rhea" id="RHEA:21248"/>
        <dbReference type="Rhea" id="RHEA-COMP:14527"/>
        <dbReference type="Rhea" id="RHEA-COMP:17342"/>
        <dbReference type="ChEBI" id="CHEBI:33019"/>
        <dbReference type="ChEBI" id="CHEBI:61557"/>
        <dbReference type="ChEBI" id="CHEBI:140395"/>
        <dbReference type="EC" id="2.7.7.6"/>
    </reaction>
    <physiologicalReaction direction="left-to-right" evidence="11">
        <dbReference type="Rhea" id="RHEA:21249"/>
    </physiologicalReaction>
</comment>
<dbReference type="FunFam" id="3.90.1800.10:FF:000004">
    <property type="entry name" value="DNA-directed RNA polymerase subunit beta"/>
    <property type="match status" value="1"/>
</dbReference>
<evidence type="ECO:0000313" key="20">
    <source>
        <dbReference type="Ensembl" id="ENSACDP00005002868.1"/>
    </source>
</evidence>
<dbReference type="FunFam" id="3.90.1110.10:FF:000008">
    <property type="entry name" value="DNA-directed RNA polymerase subunit beta"/>
    <property type="match status" value="1"/>
</dbReference>
<feature type="domain" description="RNA polymerase Rpb2" evidence="17">
    <location>
        <begin position="147"/>
        <end position="334"/>
    </location>
</feature>
<dbReference type="InterPro" id="IPR007645">
    <property type="entry name" value="RNA_pol_Rpb2_3"/>
</dbReference>
<evidence type="ECO:0000259" key="17">
    <source>
        <dbReference type="Pfam" id="PF04561"/>
    </source>
</evidence>
<dbReference type="Pfam" id="PF04560">
    <property type="entry name" value="RNA_pol_Rpb2_7"/>
    <property type="match status" value="1"/>
</dbReference>
<evidence type="ECO:0000256" key="7">
    <source>
        <dbReference type="ARBA" id="ARBA00022771"/>
    </source>
</evidence>
<dbReference type="InterPro" id="IPR007641">
    <property type="entry name" value="RNA_pol_Rpb2_7"/>
</dbReference>
<dbReference type="EC" id="2.7.7.6" evidence="13"/>
<dbReference type="FunFam" id="3.90.1100.10:FF:000008">
    <property type="entry name" value="DNA-directed RNA polymerase subunit beta"/>
    <property type="match status" value="1"/>
</dbReference>
<keyword evidence="7" id="KW-0863">Zinc-finger</keyword>
<evidence type="ECO:0000256" key="10">
    <source>
        <dbReference type="ARBA" id="ARBA00023242"/>
    </source>
</evidence>
<dbReference type="Gene3D" id="2.40.50.150">
    <property type="match status" value="1"/>
</dbReference>
<feature type="domain" description="RNA polymerase Rpb2" evidence="19">
    <location>
        <begin position="416"/>
        <end position="480"/>
    </location>
</feature>
<dbReference type="InterPro" id="IPR007644">
    <property type="entry name" value="RNA_pol_bsu_protrusion"/>
</dbReference>
<dbReference type="GO" id="GO:0032549">
    <property type="term" value="F:ribonucleoside binding"/>
    <property type="evidence" value="ECO:0007669"/>
    <property type="project" value="InterPro"/>
</dbReference>
<dbReference type="InterPro" id="IPR037033">
    <property type="entry name" value="DNA-dir_RNAP_su2_hyb_sf"/>
</dbReference>
<keyword evidence="6" id="KW-0479">Metal-binding</keyword>
<dbReference type="GO" id="GO:0000428">
    <property type="term" value="C:DNA-directed RNA polymerase complex"/>
    <property type="evidence" value="ECO:0007669"/>
    <property type="project" value="UniProtKB-KW"/>
</dbReference>
<dbReference type="Gene3D" id="2.40.270.10">
    <property type="entry name" value="DNA-directed RNA polymerase, subunit 2, domain 6"/>
    <property type="match status" value="1"/>
</dbReference>
<dbReference type="GO" id="GO:0008270">
    <property type="term" value="F:zinc ion binding"/>
    <property type="evidence" value="ECO:0007669"/>
    <property type="project" value="UniProtKB-KW"/>
</dbReference>
<dbReference type="Gene3D" id="3.90.1110.10">
    <property type="entry name" value="RNA polymerase Rpb2, domain 2"/>
    <property type="match status" value="1"/>
</dbReference>
<dbReference type="GO" id="GO:0003677">
    <property type="term" value="F:DNA binding"/>
    <property type="evidence" value="ECO:0007669"/>
    <property type="project" value="InterPro"/>
</dbReference>
<dbReference type="GO" id="GO:0006351">
    <property type="term" value="P:DNA-templated transcription"/>
    <property type="evidence" value="ECO:0007669"/>
    <property type="project" value="InterPro"/>
</dbReference>
<dbReference type="FunFam" id="2.40.270.10:FF:000011">
    <property type="entry name" value="DNA-directed RNA polymerase subunit beta"/>
    <property type="match status" value="1"/>
</dbReference>
<dbReference type="Ensembl" id="ENSACDT00005003432.1">
    <property type="protein sequence ID" value="ENSACDP00005002868.1"/>
    <property type="gene ID" value="ENSACDG00005001999.1"/>
</dbReference>
<dbReference type="InterPro" id="IPR007120">
    <property type="entry name" value="DNA-dir_RNAP_su2_dom"/>
</dbReference>
<dbReference type="InterPro" id="IPR014724">
    <property type="entry name" value="RNA_pol_RPB2_OB-fold"/>
</dbReference>
<accession>A0A8B9D8L2</accession>
<evidence type="ECO:0000256" key="5">
    <source>
        <dbReference type="ARBA" id="ARBA00022695"/>
    </source>
</evidence>
<dbReference type="PANTHER" id="PTHR20856">
    <property type="entry name" value="DNA-DIRECTED RNA POLYMERASE I SUBUNIT 2"/>
    <property type="match status" value="1"/>
</dbReference>
<evidence type="ECO:0000259" key="18">
    <source>
        <dbReference type="Pfam" id="PF04563"/>
    </source>
</evidence>
<evidence type="ECO:0000256" key="13">
    <source>
        <dbReference type="RuleBase" id="RU363031"/>
    </source>
</evidence>
<comment type="subcellular location">
    <subcellularLocation>
        <location evidence="1">Nucleus</location>
        <location evidence="1">Nucleolus</location>
    </subcellularLocation>
</comment>
<dbReference type="Pfam" id="PF04563">
    <property type="entry name" value="RNA_pol_Rpb2_1"/>
    <property type="match status" value="1"/>
</dbReference>
<feature type="compositionally biased region" description="Pro residues" evidence="14">
    <location>
        <begin position="7"/>
        <end position="20"/>
    </location>
</feature>
<evidence type="ECO:0000259" key="19">
    <source>
        <dbReference type="Pfam" id="PF04565"/>
    </source>
</evidence>
<dbReference type="Gene3D" id="3.90.1800.10">
    <property type="entry name" value="RNA polymerase alpha subunit dimerisation domain"/>
    <property type="match status" value="1"/>
</dbReference>
<dbReference type="FunFam" id="3.90.1100.10:FF:000016">
    <property type="entry name" value="DNA-directed RNA polymerase subunit beta"/>
    <property type="match status" value="1"/>
</dbReference>
<organism evidence="20 21">
    <name type="scientific">Anser cygnoides</name>
    <name type="common">Swan goose</name>
    <dbReference type="NCBI Taxonomy" id="8845"/>
    <lineage>
        <taxon>Eukaryota</taxon>
        <taxon>Metazoa</taxon>
        <taxon>Chordata</taxon>
        <taxon>Craniata</taxon>
        <taxon>Vertebrata</taxon>
        <taxon>Euteleostomi</taxon>
        <taxon>Archelosauria</taxon>
        <taxon>Archosauria</taxon>
        <taxon>Dinosauria</taxon>
        <taxon>Saurischia</taxon>
        <taxon>Theropoda</taxon>
        <taxon>Coelurosauria</taxon>
        <taxon>Aves</taxon>
        <taxon>Neognathae</taxon>
        <taxon>Galloanserae</taxon>
        <taxon>Anseriformes</taxon>
        <taxon>Anatidae</taxon>
        <taxon>Anserinae</taxon>
        <taxon>Anser</taxon>
    </lineage>
</organism>
<sequence length="1077" mass="121252">DKHLTTPPAPTRVRPLPPQDISPLEFALRDSRVSLTIAGAAISPPMVPKGAVCREVKVYPAECRGLRSTYRGKITVDISWSVNGIPQGTIKHPVGYIPIMVKSKLCSLYNLSPQELIQHHEEEEEMGGYFIINGLEKVIRMLIMPRRNFPLAMTRHKWKNRGPGFTEYGVVMHCVKEEHTAINMNLHYLENGCVMLNFIFQKELFFLPLGFALKALVNFTDYQIFKELVKDKENDTFYVNCVTEMIRAVADAGCYTQQNVLEYLGKSFRVKLNLPEWYSNEQAADFIFNKCICIHLTDRTEKFYLLCMMTRKLYAFAKGECMEDNPDSLMNQEVLTPGQLYLMFLKERLENWLQSVRFVLEKRTEKADININADSLMKAFSLTADVTKAFEYLLATGNLRSKTGLGMLQDSGLCVVGDKLNFVRYLSHFRCIHRGSAFAQMRTTTVRKLLPESWGFLCPVDTPDGEPCGLMNHMTAVCEIVTEMVPVRDLPPLLCALGVVPIDATPSRPYAECYRVVLDGAVVGWVECDLAPQVAEALRRFKVVLEKISCTGRSGPYPNDRKTQSVSWVVHFYYPLPDGAACQKPAVWKERMDWHSGTDLHERGHRGVRGGSWSDHSPGALPSRPRNMYQCQMGKQTMGFPVYNYRDRSDNKLYLLHTPQSPLVRPRMYDYYSMDSYPVGTNSIVAVISYSGYDMEDAMIVNKSSWERGFAYGSVIKMESIDLSLKANRGDDNLVFGVRPGDPNVAEKLDADGLPFIGSILQPGDPFYSYMNLSTGEAFTVYYQNKEVGIVDNIKLCSNDRGTGKLKKACITVRVPRNPTVGDKFASRHGQKGILSQLWPVEDMPFTENGMVPDILFNPHGFPSRMTIGMLIESMAGKSAALHGVCYDATPFTFSEEDSALKYFGETLVSAGYNFFGTEKMYSGISGLELEAEIFVGVVYYQRLRHMVSDKFQVRTTGPRDSVTNQPIKGRNVEGGIRFGEMERDALLAHGTSFLLHDRLFSCSDGSEAYVCTSCGSMLSPLLQRPPPSSVASNRRYSCLLCGRVDTIQVIPVPHVFRYFVAELAAMNIKLRLTLEQ</sequence>
<feature type="region of interest" description="Disordered" evidence="14">
    <location>
        <begin position="1"/>
        <end position="20"/>
    </location>
</feature>
<evidence type="ECO:0000256" key="1">
    <source>
        <dbReference type="ARBA" id="ARBA00004604"/>
    </source>
</evidence>
<dbReference type="Proteomes" id="UP000694521">
    <property type="component" value="Unplaced"/>
</dbReference>
<keyword evidence="3 13" id="KW-0240">DNA-directed RNA polymerase</keyword>
<gene>
    <name evidence="20" type="primary">POLR1B</name>
</gene>
<evidence type="ECO:0000259" key="15">
    <source>
        <dbReference type="Pfam" id="PF00562"/>
    </source>
</evidence>
<keyword evidence="5 13" id="KW-0548">Nucleotidyltransferase</keyword>
<dbReference type="Pfam" id="PF04561">
    <property type="entry name" value="RNA_pol_Rpb2_2"/>
    <property type="match status" value="1"/>
</dbReference>
<dbReference type="Pfam" id="PF00562">
    <property type="entry name" value="RNA_pol_Rpb2_6"/>
    <property type="match status" value="1"/>
</dbReference>
<dbReference type="InterPro" id="IPR015712">
    <property type="entry name" value="DNA-dir_RNA_pol_su2"/>
</dbReference>
<comment type="function">
    <text evidence="13">DNA-dependent RNA polymerase catalyzes the transcription of DNA into RNA using the four ribonucleoside triphosphates as substrates.</text>
</comment>
<dbReference type="InterPro" id="IPR007642">
    <property type="entry name" value="RNA_pol_Rpb2_2"/>
</dbReference>
<comment type="similarity">
    <text evidence="2 12">Belongs to the RNA polymerase beta chain family.</text>
</comment>
<keyword evidence="9 13" id="KW-0804">Transcription</keyword>
<dbReference type="Gene3D" id="3.90.1100.10">
    <property type="match status" value="2"/>
</dbReference>
<dbReference type="Pfam" id="PF04565">
    <property type="entry name" value="RNA_pol_Rpb2_3"/>
    <property type="match status" value="1"/>
</dbReference>
<dbReference type="InterPro" id="IPR007121">
    <property type="entry name" value="RNA_pol_bsu_CS"/>
</dbReference>